<gene>
    <name evidence="11" type="ORF">CSA56_02380</name>
</gene>
<dbReference type="InterPro" id="IPR038726">
    <property type="entry name" value="PDDEXK_AddAB-type"/>
</dbReference>
<keyword evidence="1" id="KW-0540">Nuclease</keyword>
<dbReference type="GO" id="GO:0006310">
    <property type="term" value="P:DNA recombination"/>
    <property type="evidence" value="ECO:0007669"/>
    <property type="project" value="TreeGrafter"/>
</dbReference>
<keyword evidence="8" id="KW-0238">DNA-binding</keyword>
<evidence type="ECO:0000256" key="5">
    <source>
        <dbReference type="ARBA" id="ARBA00022806"/>
    </source>
</evidence>
<dbReference type="PANTHER" id="PTHR30591:SF1">
    <property type="entry name" value="RECBCD ENZYME SUBUNIT RECC"/>
    <property type="match status" value="1"/>
</dbReference>
<evidence type="ECO:0000256" key="6">
    <source>
        <dbReference type="ARBA" id="ARBA00022839"/>
    </source>
</evidence>
<dbReference type="GO" id="GO:0005524">
    <property type="term" value="F:ATP binding"/>
    <property type="evidence" value="ECO:0007669"/>
    <property type="project" value="UniProtKB-KW"/>
</dbReference>
<protein>
    <recommendedName>
        <fullName evidence="10">PD-(D/E)XK endonuclease-like domain-containing protein</fullName>
    </recommendedName>
</protein>
<feature type="domain" description="PD-(D/E)XK endonuclease-like" evidence="10">
    <location>
        <begin position="814"/>
        <end position="1158"/>
    </location>
</feature>
<organism evidence="11 12">
    <name type="scientific">candidate division KSB3 bacterium</name>
    <dbReference type="NCBI Taxonomy" id="2044937"/>
    <lineage>
        <taxon>Bacteria</taxon>
        <taxon>candidate division KSB3</taxon>
    </lineage>
</organism>
<evidence type="ECO:0000256" key="3">
    <source>
        <dbReference type="ARBA" id="ARBA00022763"/>
    </source>
</evidence>
<keyword evidence="6" id="KW-0269">Exonuclease</keyword>
<evidence type="ECO:0000256" key="4">
    <source>
        <dbReference type="ARBA" id="ARBA00022801"/>
    </source>
</evidence>
<evidence type="ECO:0000256" key="7">
    <source>
        <dbReference type="ARBA" id="ARBA00022840"/>
    </source>
</evidence>
<proteinExistence type="predicted"/>
<keyword evidence="9" id="KW-0234">DNA repair</keyword>
<evidence type="ECO:0000256" key="1">
    <source>
        <dbReference type="ARBA" id="ARBA00022722"/>
    </source>
</evidence>
<evidence type="ECO:0000259" key="10">
    <source>
        <dbReference type="Pfam" id="PF12705"/>
    </source>
</evidence>
<keyword evidence="5" id="KW-0347">Helicase</keyword>
<comment type="caution">
    <text evidence="11">The sequence shown here is derived from an EMBL/GenBank/DDBJ whole genome shotgun (WGS) entry which is preliminary data.</text>
</comment>
<dbReference type="PANTHER" id="PTHR30591">
    <property type="entry name" value="RECBCD ENZYME SUBUNIT RECC"/>
    <property type="match status" value="1"/>
</dbReference>
<evidence type="ECO:0000256" key="9">
    <source>
        <dbReference type="ARBA" id="ARBA00023204"/>
    </source>
</evidence>
<dbReference type="Gene3D" id="3.90.320.10">
    <property type="match status" value="1"/>
</dbReference>
<keyword evidence="3" id="KW-0227">DNA damage</keyword>
<dbReference type="Proteomes" id="UP000230821">
    <property type="component" value="Unassembled WGS sequence"/>
</dbReference>
<accession>A0A2G6KKK0</accession>
<evidence type="ECO:0000313" key="11">
    <source>
        <dbReference type="EMBL" id="PIE35910.1"/>
    </source>
</evidence>
<dbReference type="GO" id="GO:0003677">
    <property type="term" value="F:DNA binding"/>
    <property type="evidence" value="ECO:0007669"/>
    <property type="project" value="UniProtKB-KW"/>
</dbReference>
<keyword evidence="2" id="KW-0547">Nucleotide-binding</keyword>
<dbReference type="SUPFAM" id="SSF52540">
    <property type="entry name" value="P-loop containing nucleoside triphosphate hydrolases"/>
    <property type="match status" value="1"/>
</dbReference>
<dbReference type="GO" id="GO:0006281">
    <property type="term" value="P:DNA repair"/>
    <property type="evidence" value="ECO:0007669"/>
    <property type="project" value="UniProtKB-KW"/>
</dbReference>
<dbReference type="InterPro" id="IPR011604">
    <property type="entry name" value="PDDEXK-like_dom_sf"/>
</dbReference>
<dbReference type="AlphaFoldDB" id="A0A2G6KKK0"/>
<dbReference type="Gene3D" id="3.40.50.300">
    <property type="entry name" value="P-loop containing nucleotide triphosphate hydrolases"/>
    <property type="match status" value="2"/>
</dbReference>
<sequence length="1169" mass="134755">MAAVTVLYGPAYDGKIEESFRKILNALHRREGHTCAYLVRSDIRVRQLRERIFRELSGNFSPFPVRTLPDFLKQWYLKTPGSKRLLGELEQKLLIEDLLTEPKHRSKDLSYFTSVRKHPGILVKIREFLSAVRRIGFASSEELASEFQRCRGRQQVLYECLLTVFDLYQERLEYTHVIDEAGIFLELAQKAVEGSLSIHSLIPNPQLLVLEGYYELTRPGQQIFTALCSQFDRSFLTLDCPENPYAIEDMNELPSPFHLFRDMAEYIRQAGFSVREYVQGLPGPLPKILPGDEHSEPFHVLNRPPDTICLQASQNRKEEVSRIAREIATLWRNNTVSELREIGVTFPVLDHYAPLIQEIFPLYGIPFTMFQGDALASSLVVLTVFRLMQVVHDGYSRESLQQLFSSPLVHMQHNGENSWLTDISAGPSVCKDADDPPLSLGLDSHSYPYFESLAQEAEIAGGRQEWIEKLLQLETELAEKEQQGCQSNDVSAAYACIPAFFQLLRLLERFDTDQRYPLEDYLQFLHEALRQLHIPQRIFETEDRSIREKDCAALRSFLNVIETIKQEFSDTPSRGPQAQRSRYADFTLREFADFLKTLIQGERYYGPEKLEDSVFILGRLDTRQVRFQYLFFGGLIEKDFPGQEEPNIFLSQQDSEQLGLPTYTDKLQEASHLFYLNMLNPEQMIYLSYPLQDAEKDVLRSTYIERLLKALGEKELQSEFPEQEPVSPENLYTYTETYQWLGTHWNTEAGNNDVDTVLKFMAQQKGEHEIEQFGRRVQVQQSRRAFRLGPFDGMLASRWAHNRLKPHYTHHVYSVSEFDLYVRCPLKYFFRRILWLEPLPDILPAVTAIDIGNLLHKIVYRFYVDPSANGESDRNFLQHKNASDTWLTEARQRMSAIAREELAAYPFSGAFWDVITRSILSGLPGSSQVAASDSEPHGILAQFTELEAFDREKTIPRYLEAHFGMADFRNARPDFTDSEQFGYQLSAPPYTLHGRDADGNSKTISIRGTIDRIDIEPADASSDTRPKGVIYDYKTGGMSSLKALKEGRSFQLPLYLLAARELLGECCEVVAGGYYLLKTQEVGKKQHLGCKEHSEQRYFKGYTRTLFNSYEEVLELLDRYADLAIQRSVDILGGTFHPTTLDAKDAGCEWCDYRQICRVDYQRMRNIRQ</sequence>
<keyword evidence="7" id="KW-0067">ATP-binding</keyword>
<keyword evidence="4" id="KW-0378">Hydrolase</keyword>
<dbReference type="InterPro" id="IPR027417">
    <property type="entry name" value="P-loop_NTPase"/>
</dbReference>
<evidence type="ECO:0000313" key="12">
    <source>
        <dbReference type="Proteomes" id="UP000230821"/>
    </source>
</evidence>
<dbReference type="Pfam" id="PF12705">
    <property type="entry name" value="PDDEXK_1"/>
    <property type="match status" value="1"/>
</dbReference>
<evidence type="ECO:0000256" key="8">
    <source>
        <dbReference type="ARBA" id="ARBA00023125"/>
    </source>
</evidence>
<reference evidence="11 12" key="1">
    <citation type="submission" date="2017-10" db="EMBL/GenBank/DDBJ databases">
        <title>Novel microbial diversity and functional potential in the marine mammal oral microbiome.</title>
        <authorList>
            <person name="Dudek N.K."/>
            <person name="Sun C.L."/>
            <person name="Burstein D."/>
            <person name="Kantor R.S."/>
            <person name="Aliaga Goltsman D.S."/>
            <person name="Bik E.M."/>
            <person name="Thomas B.C."/>
            <person name="Banfield J.F."/>
            <person name="Relman D.A."/>
        </authorList>
    </citation>
    <scope>NUCLEOTIDE SEQUENCE [LARGE SCALE GENOMIC DNA]</scope>
    <source>
        <strain evidence="11">DOLJORAL78_47_16</strain>
    </source>
</reference>
<dbReference type="EMBL" id="PDSK01000030">
    <property type="protein sequence ID" value="PIE35910.1"/>
    <property type="molecule type" value="Genomic_DNA"/>
</dbReference>
<evidence type="ECO:0000256" key="2">
    <source>
        <dbReference type="ARBA" id="ARBA00022741"/>
    </source>
</evidence>
<name>A0A2G6KKK0_9BACT</name>
<dbReference type="GO" id="GO:0004527">
    <property type="term" value="F:exonuclease activity"/>
    <property type="evidence" value="ECO:0007669"/>
    <property type="project" value="UniProtKB-KW"/>
</dbReference>
<dbReference type="GO" id="GO:0004386">
    <property type="term" value="F:helicase activity"/>
    <property type="evidence" value="ECO:0007669"/>
    <property type="project" value="UniProtKB-KW"/>
</dbReference>